<dbReference type="EMBL" id="CAJNJA010036474">
    <property type="protein sequence ID" value="CAE7720982.1"/>
    <property type="molecule type" value="Genomic_DNA"/>
</dbReference>
<dbReference type="Gene3D" id="1.20.1250.20">
    <property type="entry name" value="MFS general substrate transporter like domains"/>
    <property type="match status" value="1"/>
</dbReference>
<proteinExistence type="predicted"/>
<organism evidence="3 4">
    <name type="scientific">Symbiodinium necroappetens</name>
    <dbReference type="NCBI Taxonomy" id="1628268"/>
    <lineage>
        <taxon>Eukaryota</taxon>
        <taxon>Sar</taxon>
        <taxon>Alveolata</taxon>
        <taxon>Dinophyceae</taxon>
        <taxon>Suessiales</taxon>
        <taxon>Symbiodiniaceae</taxon>
        <taxon>Symbiodinium</taxon>
    </lineage>
</organism>
<feature type="compositionally biased region" description="Acidic residues" evidence="1">
    <location>
        <begin position="152"/>
        <end position="173"/>
    </location>
</feature>
<evidence type="ECO:0000313" key="4">
    <source>
        <dbReference type="Proteomes" id="UP000601435"/>
    </source>
</evidence>
<keyword evidence="2" id="KW-0812">Transmembrane</keyword>
<keyword evidence="2" id="KW-1133">Transmembrane helix</keyword>
<dbReference type="AlphaFoldDB" id="A0A812X2V8"/>
<evidence type="ECO:0000256" key="1">
    <source>
        <dbReference type="SAM" id="MobiDB-lite"/>
    </source>
</evidence>
<dbReference type="OrthoDB" id="452628at2759"/>
<evidence type="ECO:0000256" key="2">
    <source>
        <dbReference type="SAM" id="Phobius"/>
    </source>
</evidence>
<accession>A0A812X2V8</accession>
<evidence type="ECO:0000313" key="3">
    <source>
        <dbReference type="EMBL" id="CAE7720982.1"/>
    </source>
</evidence>
<name>A0A812X2V8_9DINO</name>
<feature type="region of interest" description="Disordered" evidence="1">
    <location>
        <begin position="152"/>
        <end position="176"/>
    </location>
</feature>
<feature type="transmembrane region" description="Helical" evidence="2">
    <location>
        <begin position="372"/>
        <end position="391"/>
    </location>
</feature>
<protein>
    <submittedName>
        <fullName evidence="3">Kif1 protein</fullName>
    </submittedName>
</protein>
<gene>
    <name evidence="3" type="primary">kif1</name>
    <name evidence="3" type="ORF">SNEC2469_LOCUS20789</name>
</gene>
<dbReference type="InterPro" id="IPR036259">
    <property type="entry name" value="MFS_trans_sf"/>
</dbReference>
<keyword evidence="2" id="KW-0472">Membrane</keyword>
<dbReference type="Proteomes" id="UP000601435">
    <property type="component" value="Unassembled WGS sequence"/>
</dbReference>
<dbReference type="SUPFAM" id="SSF103473">
    <property type="entry name" value="MFS general substrate transporter"/>
    <property type="match status" value="1"/>
</dbReference>
<feature type="compositionally biased region" description="Basic and acidic residues" evidence="1">
    <location>
        <begin position="524"/>
        <end position="536"/>
    </location>
</feature>
<sequence length="536" mass="59469">MAGRNVPGFGSGSFPKEYKIPAWPNDLSWEESAQLRTIALDGFKRESLNEEYLEGPNAEFKMQGRETYWQASGQYFMYYCQRFRKWRIAEISAFSQNMAGECYAFVSDAHPNRDIQNSSLLKGFIEVENGQWVNREDAGVSKLGRLGDQLDEAPEEAQAEEACEATQEQSEDGETSKCPVMPVVRKARDKVVQAAKEAGKWARRLFPNYLGAPDEEDIAPERQNPLFAGDVPAKGGCNSQTLDGCSFKEQFFIEKQRNASEDQRKSELQRLARMHLGTDRKLSSGSLRPGFEFYKSSRPRMPKASEAELRLSTGARELLGLCERWFMLGLVSQNCPRHLLGTMLGLKNALDGMAGTAAPAVGGMLYYIGRPLPYTVAALFAFAMAVFYISLPPSALAPTGSEELKPLMTPKVKAETEEAEVKAPLHHVQSSALPLSMYAGKHYSSQCLLNQLSLVMDPELRELYNITVDRIEKEKGTVEGTSGIRSVATVCSGLSARTQLNQMNRSLGEVRPMSSDNALAAHLPRRDDDSPDRSMA</sequence>
<feature type="region of interest" description="Disordered" evidence="1">
    <location>
        <begin position="508"/>
        <end position="536"/>
    </location>
</feature>
<keyword evidence="4" id="KW-1185">Reference proteome</keyword>
<reference evidence="3" key="1">
    <citation type="submission" date="2021-02" db="EMBL/GenBank/DDBJ databases">
        <authorList>
            <person name="Dougan E. K."/>
            <person name="Rhodes N."/>
            <person name="Thang M."/>
            <person name="Chan C."/>
        </authorList>
    </citation>
    <scope>NUCLEOTIDE SEQUENCE</scope>
</reference>
<comment type="caution">
    <text evidence="3">The sequence shown here is derived from an EMBL/GenBank/DDBJ whole genome shotgun (WGS) entry which is preliminary data.</text>
</comment>